<dbReference type="EMBL" id="CACRXK020006343">
    <property type="protein sequence ID" value="CAB4009120.1"/>
    <property type="molecule type" value="Genomic_DNA"/>
</dbReference>
<accession>A0A7D9IHN4</accession>
<feature type="region of interest" description="Disordered" evidence="1">
    <location>
        <begin position="685"/>
        <end position="717"/>
    </location>
</feature>
<gene>
    <name evidence="2" type="ORF">PACLA_8A068082</name>
</gene>
<feature type="compositionally biased region" description="Polar residues" evidence="1">
    <location>
        <begin position="143"/>
        <end position="169"/>
    </location>
</feature>
<feature type="non-terminal residue" evidence="2">
    <location>
        <position position="752"/>
    </location>
</feature>
<protein>
    <submittedName>
        <fullName evidence="2">G2 M phase-specific E3 ubiquitin- ligase-like</fullName>
    </submittedName>
</protein>
<dbReference type="AlphaFoldDB" id="A0A7D9IHN4"/>
<dbReference type="InterPro" id="IPR035983">
    <property type="entry name" value="Hect_E3_ubiquitin_ligase"/>
</dbReference>
<evidence type="ECO:0000313" key="2">
    <source>
        <dbReference type="EMBL" id="CAB4009120.1"/>
    </source>
</evidence>
<organism evidence="2 3">
    <name type="scientific">Paramuricea clavata</name>
    <name type="common">Red gorgonian</name>
    <name type="synonym">Violescent sea-whip</name>
    <dbReference type="NCBI Taxonomy" id="317549"/>
    <lineage>
        <taxon>Eukaryota</taxon>
        <taxon>Metazoa</taxon>
        <taxon>Cnidaria</taxon>
        <taxon>Anthozoa</taxon>
        <taxon>Octocorallia</taxon>
        <taxon>Malacalcyonacea</taxon>
        <taxon>Plexauridae</taxon>
        <taxon>Paramuricea</taxon>
    </lineage>
</organism>
<keyword evidence="2" id="KW-0436">Ligase</keyword>
<reference evidence="2" key="1">
    <citation type="submission" date="2020-04" db="EMBL/GenBank/DDBJ databases">
        <authorList>
            <person name="Alioto T."/>
            <person name="Alioto T."/>
            <person name="Gomez Garrido J."/>
        </authorList>
    </citation>
    <scope>NUCLEOTIDE SEQUENCE</scope>
    <source>
        <strain evidence="2">A484AB</strain>
    </source>
</reference>
<keyword evidence="3" id="KW-1185">Reference proteome</keyword>
<dbReference type="Gene3D" id="3.30.2410.10">
    <property type="entry name" value="Hect, E3 ligase catalytic domain"/>
    <property type="match status" value="1"/>
</dbReference>
<feature type="region of interest" description="Disordered" evidence="1">
    <location>
        <begin position="143"/>
        <end position="182"/>
    </location>
</feature>
<name>A0A7D9IHN4_PARCT</name>
<evidence type="ECO:0000313" key="3">
    <source>
        <dbReference type="Proteomes" id="UP001152795"/>
    </source>
</evidence>
<sequence>LIRWNLLRNYKYVIENELSQVQSNWNNHYIRKSRYQTMAGIPNKLYFLPEEVGSEDYQKPFNPADLREAEYEVHSTDTDNSDDEENETNFGQACLFSRLTVQFHIRKLDKYKEDVEEPCTSAASATNNTSEDILLQSSCNLRNSETSNSQPVSSQQNGRLSTCSSGSQTHSRHSTSRNYASGSFSKSTKFLINVLTFSEGQFNICMMWFWFHMLIETYVYIQCIMIIRYNNHNFTNQINVLRFDFASMLLRKTKINLCEADYTSAESTQASTNEIYATLLFDEINSEVFEYDLMEDIVETNVDDVIHDDIEENITLKEILSNLAEATSYDQISIFHLSRNHIWEGTKRAMNRKSFSPVNKLSVKFTDDIEEREYFMAGQIFAMALNLSATLDDIPDFEMRESLGKLLQAPCVDAARKIISDEKLDTIFDMAGTLQMIRIKANVDKIVQRTINCFKEGLETFCYNSEPLTVGMIMSVFKVKRAEEDPTQINLSEILFFASGCKIFPPQGLHCELQFLHETEKDGKLSKFPKANMCACILNLPVVHGDYESFKNAVVFGIKNARGFGFEISIVEISFYVFRVNRSITSSSFIYTSYDKIITSYIENMQDLEIYSWIIVTDSFYTCIRMWKTQNCIVVCVLCFVLSSCFSKNTARPMWRKTNRILLIDAPSHQDSKTKHDITISISTQKTHHHHPRTVRTAYTGPRVSDDSKDDSTAGGSRKSQHKLCVIFLLILVPYVLINIFEVIQNLKDICE</sequence>
<dbReference type="Proteomes" id="UP001152795">
    <property type="component" value="Unassembled WGS sequence"/>
</dbReference>
<dbReference type="GO" id="GO:0016874">
    <property type="term" value="F:ligase activity"/>
    <property type="evidence" value="ECO:0007669"/>
    <property type="project" value="UniProtKB-KW"/>
</dbReference>
<feature type="non-terminal residue" evidence="2">
    <location>
        <position position="1"/>
    </location>
</feature>
<evidence type="ECO:0000256" key="1">
    <source>
        <dbReference type="SAM" id="MobiDB-lite"/>
    </source>
</evidence>
<proteinExistence type="predicted"/>
<dbReference type="SUPFAM" id="SSF56204">
    <property type="entry name" value="Hect, E3 ligase catalytic domain"/>
    <property type="match status" value="1"/>
</dbReference>
<dbReference type="GO" id="GO:0004842">
    <property type="term" value="F:ubiquitin-protein transferase activity"/>
    <property type="evidence" value="ECO:0007669"/>
    <property type="project" value="InterPro"/>
</dbReference>
<comment type="caution">
    <text evidence="2">The sequence shown here is derived from an EMBL/GenBank/DDBJ whole genome shotgun (WGS) entry which is preliminary data.</text>
</comment>